<dbReference type="Gene3D" id="1.20.120.330">
    <property type="entry name" value="Nucleotidyltransferases domain 2"/>
    <property type="match status" value="1"/>
</dbReference>
<feature type="domain" description="HEPN" evidence="1">
    <location>
        <begin position="11"/>
        <end position="118"/>
    </location>
</feature>
<dbReference type="SMART" id="SM00748">
    <property type="entry name" value="HEPN"/>
    <property type="match status" value="1"/>
</dbReference>
<dbReference type="Proteomes" id="UP000275925">
    <property type="component" value="Unassembled WGS sequence"/>
</dbReference>
<dbReference type="InterPro" id="IPR007842">
    <property type="entry name" value="HEPN_dom"/>
</dbReference>
<dbReference type="AlphaFoldDB" id="A0A388TIQ1"/>
<gene>
    <name evidence="2" type="ORF">NO2_1202</name>
</gene>
<evidence type="ECO:0000313" key="3">
    <source>
        <dbReference type="Proteomes" id="UP000275925"/>
    </source>
</evidence>
<organism evidence="2 3">
    <name type="scientific">Candidatus Termititenax persephonae</name>
    <dbReference type="NCBI Taxonomy" id="2218525"/>
    <lineage>
        <taxon>Bacteria</taxon>
        <taxon>Bacillati</taxon>
        <taxon>Candidatus Margulisiibacteriota</taxon>
        <taxon>Candidatus Termititenacia</taxon>
        <taxon>Candidatus Termititenacales</taxon>
        <taxon>Candidatus Termititenacaceae</taxon>
        <taxon>Candidatus Termititenax</taxon>
    </lineage>
</organism>
<proteinExistence type="predicted"/>
<dbReference type="EMBL" id="BGZO01000040">
    <property type="protein sequence ID" value="GBR76691.1"/>
    <property type="molecule type" value="Genomic_DNA"/>
</dbReference>
<protein>
    <submittedName>
        <fullName evidence="2">DNA-binding protein</fullName>
    </submittedName>
</protein>
<dbReference type="Pfam" id="PF05168">
    <property type="entry name" value="HEPN"/>
    <property type="match status" value="1"/>
</dbReference>
<reference evidence="2 3" key="1">
    <citation type="journal article" date="2019" name="ISME J.">
        <title>Genome analyses of uncultured TG2/ZB3 bacteria in 'Margulisbacteria' specifically attached to ectosymbiotic spirochetes of protists in the termite gut.</title>
        <authorList>
            <person name="Utami Y.D."/>
            <person name="Kuwahara H."/>
            <person name="Igai K."/>
            <person name="Murakami T."/>
            <person name="Sugaya K."/>
            <person name="Morikawa T."/>
            <person name="Nagura Y."/>
            <person name="Yuki M."/>
            <person name="Deevong P."/>
            <person name="Inoue T."/>
            <person name="Kihara K."/>
            <person name="Lo N."/>
            <person name="Yamada A."/>
            <person name="Ohkuma M."/>
            <person name="Hongoh Y."/>
        </authorList>
    </citation>
    <scope>NUCLEOTIDE SEQUENCE [LARGE SCALE GENOMIC DNA]</scope>
    <source>
        <strain evidence="2">NkOx7-02</strain>
    </source>
</reference>
<evidence type="ECO:0000259" key="1">
    <source>
        <dbReference type="SMART" id="SM00748"/>
    </source>
</evidence>
<name>A0A388TIQ1_9BACT</name>
<keyword evidence="3" id="KW-1185">Reference proteome</keyword>
<accession>A0A388TIQ1</accession>
<dbReference type="SUPFAM" id="SSF81593">
    <property type="entry name" value="Nucleotidyltransferase substrate binding subunit/domain"/>
    <property type="match status" value="1"/>
</dbReference>
<evidence type="ECO:0000313" key="2">
    <source>
        <dbReference type="EMBL" id="GBR76691.1"/>
    </source>
</evidence>
<dbReference type="GO" id="GO:0003677">
    <property type="term" value="F:DNA binding"/>
    <property type="evidence" value="ECO:0007669"/>
    <property type="project" value="UniProtKB-KW"/>
</dbReference>
<keyword evidence="2" id="KW-0238">DNA-binding</keyword>
<comment type="caution">
    <text evidence="2">The sequence shown here is derived from an EMBL/GenBank/DDBJ whole genome shotgun (WGS) entry which is preliminary data.</text>
</comment>
<sequence>MDELASALEWLSFAENDFGSAEFLLNRRPLPKEIICFLCQQAAEKALKGFLVFQKIIPPKIHDLKKLNKECISLNQEFAAVENACAELNDYGVQPRYPHELEIEQEDVTNALKHTQIILAFVKPLIKK</sequence>